<proteinExistence type="predicted"/>
<dbReference type="EMBL" id="JAKLUA010000005">
    <property type="protein sequence ID" value="MCG2668992.1"/>
    <property type="molecule type" value="Genomic_DNA"/>
</dbReference>
<evidence type="ECO:0000313" key="1">
    <source>
        <dbReference type="EMBL" id="MCG2668992.1"/>
    </source>
</evidence>
<evidence type="ECO:0000313" key="2">
    <source>
        <dbReference type="Proteomes" id="UP001139012"/>
    </source>
</evidence>
<name>A0ABS9LPP9_9BRAD</name>
<organism evidence="1 2">
    <name type="scientific">Bradyrhizobium zhengyangense</name>
    <dbReference type="NCBI Taxonomy" id="2911009"/>
    <lineage>
        <taxon>Bacteria</taxon>
        <taxon>Pseudomonadati</taxon>
        <taxon>Pseudomonadota</taxon>
        <taxon>Alphaproteobacteria</taxon>
        <taxon>Hyphomicrobiales</taxon>
        <taxon>Nitrobacteraceae</taxon>
        <taxon>Bradyrhizobium</taxon>
    </lineage>
</organism>
<dbReference type="Proteomes" id="UP001139012">
    <property type="component" value="Unassembled WGS sequence"/>
</dbReference>
<gene>
    <name evidence="1" type="ORF">L6637_18680</name>
</gene>
<protein>
    <recommendedName>
        <fullName evidence="3">Serine protease</fullName>
    </recommendedName>
</protein>
<sequence length="280" mass="30485">MREIKLATAQFGAAIASFMVGFVKLSVSNGVERADCAGSGTLVSVGGVRGILTAAHVLENLPDRGQVGIVDFLGETIHYRKRLIDMAGAKKIKIGGENEAADGRDLGFLRLPQEALGWFGGLNSFYDLKTHRDDLSEVHPPAPHHVHAVVGLINERTKDLPADRPGERRAGFEAVFSDGAIVKTERKNEFDLIEFAPKVYPDTNLPSSFEGTSGGALWRIFFDIDQDQAKVIASRLWGIPFQQSLPSQAGVRTLTCHAITGVYGTLMDLITNEWPEESAR</sequence>
<evidence type="ECO:0008006" key="3">
    <source>
        <dbReference type="Google" id="ProtNLM"/>
    </source>
</evidence>
<keyword evidence="2" id="KW-1185">Reference proteome</keyword>
<comment type="caution">
    <text evidence="1">The sequence shown here is derived from an EMBL/GenBank/DDBJ whole genome shotgun (WGS) entry which is preliminary data.</text>
</comment>
<reference evidence="1" key="1">
    <citation type="submission" date="2022-01" db="EMBL/GenBank/DDBJ databases">
        <title>Genome sequnece data of strain Bradyrhizobium sp. nov.</title>
        <authorList>
            <person name="Zhang J."/>
        </authorList>
    </citation>
    <scope>NUCLEOTIDE SEQUENCE</scope>
    <source>
        <strain evidence="1">WYCCWR 12774</strain>
    </source>
</reference>
<accession>A0ABS9LPP9</accession>
<dbReference type="RefSeq" id="WP_237871676.1">
    <property type="nucleotide sequence ID" value="NZ_JAKLUA010000005.1"/>
</dbReference>